<comment type="cofactor">
    <cofactor evidence="2">
        <name>FAD</name>
        <dbReference type="ChEBI" id="CHEBI:57692"/>
    </cofactor>
</comment>
<dbReference type="InterPro" id="IPR001709">
    <property type="entry name" value="Flavoprot_Pyr_Nucl_cyt_Rdtase"/>
</dbReference>
<keyword evidence="4" id="KW-0285">Flavoprotein</keyword>
<keyword evidence="3" id="KW-0028">Amino-acid biosynthesis</keyword>
<dbReference type="Pfam" id="PF00667">
    <property type="entry name" value="FAD_binding_1"/>
    <property type="match status" value="1"/>
</dbReference>
<organism evidence="15 16">
    <name type="scientific">Halocaridina rubra</name>
    <name type="common">Hawaiian red shrimp</name>
    <dbReference type="NCBI Taxonomy" id="373956"/>
    <lineage>
        <taxon>Eukaryota</taxon>
        <taxon>Metazoa</taxon>
        <taxon>Ecdysozoa</taxon>
        <taxon>Arthropoda</taxon>
        <taxon>Crustacea</taxon>
        <taxon>Multicrustacea</taxon>
        <taxon>Malacostraca</taxon>
        <taxon>Eumalacostraca</taxon>
        <taxon>Eucarida</taxon>
        <taxon>Decapoda</taxon>
        <taxon>Pleocyemata</taxon>
        <taxon>Caridea</taxon>
        <taxon>Atyoidea</taxon>
        <taxon>Atyidae</taxon>
        <taxon>Halocaridina</taxon>
    </lineage>
</organism>
<reference evidence="15 16" key="1">
    <citation type="submission" date="2023-11" db="EMBL/GenBank/DDBJ databases">
        <title>Halocaridina rubra genome assembly.</title>
        <authorList>
            <person name="Smith C."/>
        </authorList>
    </citation>
    <scope>NUCLEOTIDE SEQUENCE [LARGE SCALE GENOMIC DNA]</scope>
    <source>
        <strain evidence="15">EP-1</strain>
        <tissue evidence="15">Whole</tissue>
    </source>
</reference>
<dbReference type="GO" id="GO:0009086">
    <property type="term" value="P:methionine biosynthetic process"/>
    <property type="evidence" value="ECO:0007669"/>
    <property type="project" value="UniProtKB-KW"/>
</dbReference>
<evidence type="ECO:0000256" key="7">
    <source>
        <dbReference type="ARBA" id="ARBA00022827"/>
    </source>
</evidence>
<dbReference type="AlphaFoldDB" id="A0AAN9AHD7"/>
<dbReference type="GO" id="GO:0005829">
    <property type="term" value="C:cytosol"/>
    <property type="evidence" value="ECO:0007669"/>
    <property type="project" value="TreeGrafter"/>
</dbReference>
<gene>
    <name evidence="15" type="ORF">SK128_000844</name>
</gene>
<evidence type="ECO:0000256" key="10">
    <source>
        <dbReference type="ARBA" id="ARBA00023167"/>
    </source>
</evidence>
<dbReference type="SUPFAM" id="SSF52343">
    <property type="entry name" value="Ferredoxin reductase-like, C-terminal NADP-linked domain"/>
    <property type="match status" value="1"/>
</dbReference>
<evidence type="ECO:0000256" key="11">
    <source>
        <dbReference type="ARBA" id="ARBA00039088"/>
    </source>
</evidence>
<evidence type="ECO:0000256" key="3">
    <source>
        <dbReference type="ARBA" id="ARBA00022605"/>
    </source>
</evidence>
<dbReference type="GO" id="GO:0030586">
    <property type="term" value="F:[methionine synthase] reductase (NADPH) activity"/>
    <property type="evidence" value="ECO:0007669"/>
    <property type="project" value="UniProtKB-EC"/>
</dbReference>
<dbReference type="InterPro" id="IPR023173">
    <property type="entry name" value="NADPH_Cyt_P450_Rdtase_alpha"/>
</dbReference>
<dbReference type="Gene3D" id="1.20.990.10">
    <property type="entry name" value="NADPH-cytochrome p450 Reductase, Chain A, domain 3"/>
    <property type="match status" value="1"/>
</dbReference>
<keyword evidence="6" id="KW-0949">S-adenosyl-L-methionine</keyword>
<dbReference type="InterPro" id="IPR029039">
    <property type="entry name" value="Flavoprotein-like_sf"/>
</dbReference>
<dbReference type="PRINTS" id="PR00369">
    <property type="entry name" value="FLAVODOXIN"/>
</dbReference>
<dbReference type="Gene3D" id="2.40.30.10">
    <property type="entry name" value="Translation factors"/>
    <property type="match status" value="1"/>
</dbReference>
<comment type="cofactor">
    <cofactor evidence="1">
        <name>FMN</name>
        <dbReference type="ChEBI" id="CHEBI:58210"/>
    </cofactor>
</comment>
<dbReference type="GO" id="GO:0050667">
    <property type="term" value="P:homocysteine metabolic process"/>
    <property type="evidence" value="ECO:0007669"/>
    <property type="project" value="TreeGrafter"/>
</dbReference>
<dbReference type="CDD" id="cd06203">
    <property type="entry name" value="methionine_synthase_red"/>
    <property type="match status" value="1"/>
</dbReference>
<comment type="caution">
    <text evidence="15">The sequence shown here is derived from an EMBL/GenBank/DDBJ whole genome shotgun (WGS) entry which is preliminary data.</text>
</comment>
<dbReference type="PRINTS" id="PR00371">
    <property type="entry name" value="FPNCR"/>
</dbReference>
<dbReference type="EC" id="1.16.1.8" evidence="11"/>
<dbReference type="Proteomes" id="UP001381693">
    <property type="component" value="Unassembled WGS sequence"/>
</dbReference>
<keyword evidence="5" id="KW-0288">FMN</keyword>
<keyword evidence="10" id="KW-0486">Methionine biosynthesis</keyword>
<keyword evidence="16" id="KW-1185">Reference proteome</keyword>
<name>A0AAN9AHD7_HALRR</name>
<proteinExistence type="predicted"/>
<keyword evidence="8" id="KW-0521">NADP</keyword>
<evidence type="ECO:0000256" key="9">
    <source>
        <dbReference type="ARBA" id="ARBA00023002"/>
    </source>
</evidence>
<dbReference type="PANTHER" id="PTHR19384">
    <property type="entry name" value="NITRIC OXIDE SYNTHASE-RELATED"/>
    <property type="match status" value="1"/>
</dbReference>
<evidence type="ECO:0000256" key="6">
    <source>
        <dbReference type="ARBA" id="ARBA00022691"/>
    </source>
</evidence>
<dbReference type="SUPFAM" id="SSF63380">
    <property type="entry name" value="Riboflavin synthase domain-like"/>
    <property type="match status" value="1"/>
</dbReference>
<evidence type="ECO:0000313" key="16">
    <source>
        <dbReference type="Proteomes" id="UP001381693"/>
    </source>
</evidence>
<evidence type="ECO:0000259" key="14">
    <source>
        <dbReference type="PROSITE" id="PS51384"/>
    </source>
</evidence>
<evidence type="ECO:0000256" key="8">
    <source>
        <dbReference type="ARBA" id="ARBA00022857"/>
    </source>
</evidence>
<dbReference type="InterPro" id="IPR003097">
    <property type="entry name" value="CysJ-like_FAD-binding"/>
</dbReference>
<sequence length="725" mass="81203">MGSTTRVASYSKFVLFYASQTGNAKAIAEDLSEQCVSSGLVCDICCVSEIGKTYPLENISSMVLVGSTTGDGDPPDTARKFWRLLNAKDNDSNSLSHISYTVLGLGDTNYTNFCNFGKTIDQRLKSLGAHRFYSCGWADDGTGLETVVEPWIAGLIPSLKNHLLKTHNGSDLKSDEHQKNSITGYVDEVLNNPNDKTSCISEESYNKRNFVNSGAVYSEVFRSNAVNNARVTAEKYGLNILSLEEMRGLPLKALAFPEDTKLTLPVQPLTYLSINILDDYVEEKTNNFSMPTSSSASGITKTNLVSLKTLTRHDAVKRAMEATLEFSEGSDVFDYEPGDSFGIIVQNPKAEVEVMLALLEISAVADKMYELSISETTKKKSAILSNFIPCRSTLRYVLENCVDIRSVPKKALLRTLVEYTYDQVEQRRLKELISKEGSSEYTKYVRESRLSILDLLLIFQSCKPPVTVLLENLPQLQARSYSVTSSPLTHPGKISFVFNVVEIDKADTITFSRKGICTGWLASFDNHINTSKDVLTDSLSSLSVEENRLNNINIYLRSNQTFHLPGNNSFPIIMVGPGTGVAPFIGFLKHRQAILSKTETNLGESWLFYGCRHKDRDYLYKAEMEHFLKEHILDHLYVSYSRENFNNHPKYVQESICLHGAELCSLIMEKSARIYVCGDAKNMAKEVFEAFVSIISVHRDLSATEARRIIAQLQVERRYLQDVWS</sequence>
<dbReference type="FunFam" id="3.40.50.360:FF:000059">
    <property type="entry name" value="5-methyltetrahydrofolate-homocysteine methyltransferase reductase"/>
    <property type="match status" value="1"/>
</dbReference>
<feature type="domain" description="FAD-binding FR-type" evidence="14">
    <location>
        <begin position="297"/>
        <end position="565"/>
    </location>
</feature>
<dbReference type="InterPro" id="IPR001433">
    <property type="entry name" value="OxRdtase_FAD/NAD-bd"/>
</dbReference>
<dbReference type="GO" id="GO:0010181">
    <property type="term" value="F:FMN binding"/>
    <property type="evidence" value="ECO:0007669"/>
    <property type="project" value="InterPro"/>
</dbReference>
<dbReference type="FunFam" id="3.40.50.80:FF:000018">
    <property type="entry name" value="NADPH--cytochrome P450 reductase"/>
    <property type="match status" value="1"/>
</dbReference>
<dbReference type="FunFam" id="1.20.990.10:FF:000007">
    <property type="entry name" value="Methionine synthase reductase"/>
    <property type="match status" value="1"/>
</dbReference>
<dbReference type="InterPro" id="IPR017927">
    <property type="entry name" value="FAD-bd_FR_type"/>
</dbReference>
<dbReference type="InterPro" id="IPR039261">
    <property type="entry name" value="FNR_nucleotide-bd"/>
</dbReference>
<dbReference type="SUPFAM" id="SSF52218">
    <property type="entry name" value="Flavoproteins"/>
    <property type="match status" value="1"/>
</dbReference>
<dbReference type="InterPro" id="IPR001094">
    <property type="entry name" value="Flavdoxin-like"/>
</dbReference>
<evidence type="ECO:0000259" key="13">
    <source>
        <dbReference type="PROSITE" id="PS50902"/>
    </source>
</evidence>
<keyword evidence="7" id="KW-0274">FAD</keyword>
<evidence type="ECO:0000256" key="12">
    <source>
        <dbReference type="ARBA" id="ARBA00040659"/>
    </source>
</evidence>
<dbReference type="GO" id="GO:0050660">
    <property type="term" value="F:flavin adenine dinucleotide binding"/>
    <property type="evidence" value="ECO:0007669"/>
    <property type="project" value="TreeGrafter"/>
</dbReference>
<dbReference type="InterPro" id="IPR008254">
    <property type="entry name" value="Flavodoxin/NO_synth"/>
</dbReference>
<dbReference type="Pfam" id="PF00175">
    <property type="entry name" value="NAD_binding_1"/>
    <property type="match status" value="1"/>
</dbReference>
<dbReference type="EMBL" id="JAXCGZ010000035">
    <property type="protein sequence ID" value="KAK7086953.1"/>
    <property type="molecule type" value="Genomic_DNA"/>
</dbReference>
<evidence type="ECO:0000256" key="2">
    <source>
        <dbReference type="ARBA" id="ARBA00001974"/>
    </source>
</evidence>
<dbReference type="InterPro" id="IPR017938">
    <property type="entry name" value="Riboflavin_synthase-like_b-brl"/>
</dbReference>
<dbReference type="PANTHER" id="PTHR19384:SF84">
    <property type="entry name" value="METHIONINE SYNTHASE REDUCTASE"/>
    <property type="match status" value="1"/>
</dbReference>
<dbReference type="Pfam" id="PF00258">
    <property type="entry name" value="Flavodoxin_1"/>
    <property type="match status" value="1"/>
</dbReference>
<keyword evidence="9" id="KW-0560">Oxidoreductase</keyword>
<protein>
    <recommendedName>
        <fullName evidence="12">Methionine synthase reductase</fullName>
        <ecNumber evidence="11">1.16.1.8</ecNumber>
    </recommendedName>
</protein>
<evidence type="ECO:0000256" key="1">
    <source>
        <dbReference type="ARBA" id="ARBA00001917"/>
    </source>
</evidence>
<evidence type="ECO:0000313" key="15">
    <source>
        <dbReference type="EMBL" id="KAK7086953.1"/>
    </source>
</evidence>
<feature type="domain" description="Flavodoxin-like" evidence="13">
    <location>
        <begin position="13"/>
        <end position="156"/>
    </location>
</feature>
<evidence type="ECO:0000256" key="4">
    <source>
        <dbReference type="ARBA" id="ARBA00022630"/>
    </source>
</evidence>
<evidence type="ECO:0000256" key="5">
    <source>
        <dbReference type="ARBA" id="ARBA00022643"/>
    </source>
</evidence>
<dbReference type="PROSITE" id="PS51384">
    <property type="entry name" value="FAD_FR"/>
    <property type="match status" value="1"/>
</dbReference>
<accession>A0AAN9AHD7</accession>
<dbReference type="Gene3D" id="3.40.50.80">
    <property type="entry name" value="Nucleotide-binding domain of ferredoxin-NADP reductase (FNR) module"/>
    <property type="match status" value="1"/>
</dbReference>
<dbReference type="Gene3D" id="3.40.50.360">
    <property type="match status" value="1"/>
</dbReference>
<dbReference type="PROSITE" id="PS50902">
    <property type="entry name" value="FLAVODOXIN_LIKE"/>
    <property type="match status" value="1"/>
</dbReference>